<feature type="domain" description="N-acetyltransferase" evidence="1">
    <location>
        <begin position="19"/>
        <end position="181"/>
    </location>
</feature>
<dbReference type="RefSeq" id="WP_035458446.1">
    <property type="nucleotide sequence ID" value="NZ_JACIDC010000001.1"/>
</dbReference>
<evidence type="ECO:0000259" key="1">
    <source>
        <dbReference type="PROSITE" id="PS51186"/>
    </source>
</evidence>
<dbReference type="AlphaFoldDB" id="A0A7W6IC59"/>
<reference evidence="2 3" key="1">
    <citation type="submission" date="2020-08" db="EMBL/GenBank/DDBJ databases">
        <title>Genomic Encyclopedia of Type Strains, Phase IV (KMG-IV): sequencing the most valuable type-strain genomes for metagenomic binning, comparative biology and taxonomic classification.</title>
        <authorList>
            <person name="Goeker M."/>
        </authorList>
    </citation>
    <scope>NUCLEOTIDE SEQUENCE [LARGE SCALE GENOMIC DNA]</scope>
    <source>
        <strain evidence="2 3">DSM 15743</strain>
    </source>
</reference>
<dbReference type="EMBL" id="JACIDC010000001">
    <property type="protein sequence ID" value="MBB4038757.1"/>
    <property type="molecule type" value="Genomic_DNA"/>
</dbReference>
<evidence type="ECO:0000313" key="3">
    <source>
        <dbReference type="Proteomes" id="UP000519439"/>
    </source>
</evidence>
<dbReference type="Gene3D" id="3.40.630.30">
    <property type="match status" value="1"/>
</dbReference>
<name>A0A7W6IC59_9HYPH</name>
<comment type="caution">
    <text evidence="2">The sequence shown here is derived from an EMBL/GenBank/DDBJ whole genome shotgun (WGS) entry which is preliminary data.</text>
</comment>
<gene>
    <name evidence="2" type="ORF">GGR34_000386</name>
</gene>
<dbReference type="Proteomes" id="UP000519439">
    <property type="component" value="Unassembled WGS sequence"/>
</dbReference>
<keyword evidence="2" id="KW-0808">Transferase</keyword>
<accession>A0A7W6IC59</accession>
<dbReference type="InterPro" id="IPR000182">
    <property type="entry name" value="GNAT_dom"/>
</dbReference>
<dbReference type="PANTHER" id="PTHR43792">
    <property type="entry name" value="GNAT FAMILY, PUTATIVE (AFU_ORTHOLOGUE AFUA_3G00765)-RELATED-RELATED"/>
    <property type="match status" value="1"/>
</dbReference>
<protein>
    <submittedName>
        <fullName evidence="2">RimJ/RimL family protein N-acetyltransferase</fullName>
    </submittedName>
</protein>
<dbReference type="GO" id="GO:0016747">
    <property type="term" value="F:acyltransferase activity, transferring groups other than amino-acyl groups"/>
    <property type="evidence" value="ECO:0007669"/>
    <property type="project" value="InterPro"/>
</dbReference>
<proteinExistence type="predicted"/>
<dbReference type="SUPFAM" id="SSF55729">
    <property type="entry name" value="Acyl-CoA N-acyltransferases (Nat)"/>
    <property type="match status" value="1"/>
</dbReference>
<dbReference type="InterPro" id="IPR016181">
    <property type="entry name" value="Acyl_CoA_acyltransferase"/>
</dbReference>
<dbReference type="Pfam" id="PF13302">
    <property type="entry name" value="Acetyltransf_3"/>
    <property type="match status" value="1"/>
</dbReference>
<evidence type="ECO:0000313" key="2">
    <source>
        <dbReference type="EMBL" id="MBB4038757.1"/>
    </source>
</evidence>
<dbReference type="InterPro" id="IPR051531">
    <property type="entry name" value="N-acetyltransferase"/>
</dbReference>
<sequence length="182" mass="20158">MLQPLLPGGSVPVVETERLILRGHRTDDFSDCIALWTDPEITRFIGGKPSTREEVWARLLRYVGHWALLGFGYWAVEEKATGRFAGEVGFADFRRQIEPSLDGVPEIGWVIAPHGHGKGYATEAARAAIAWADGHFGPGRTACIIAPENEPSLRVAEKCGYRESCRTSYKDNPTIMFVRESA</sequence>
<dbReference type="PANTHER" id="PTHR43792:SF16">
    <property type="entry name" value="N-ACETYLTRANSFERASE DOMAIN-CONTAINING PROTEIN"/>
    <property type="match status" value="1"/>
</dbReference>
<organism evidence="2 3">
    <name type="scientific">Microvirga flocculans</name>
    <dbReference type="NCBI Taxonomy" id="217168"/>
    <lineage>
        <taxon>Bacteria</taxon>
        <taxon>Pseudomonadati</taxon>
        <taxon>Pseudomonadota</taxon>
        <taxon>Alphaproteobacteria</taxon>
        <taxon>Hyphomicrobiales</taxon>
        <taxon>Methylobacteriaceae</taxon>
        <taxon>Microvirga</taxon>
    </lineage>
</organism>
<keyword evidence="3" id="KW-1185">Reference proteome</keyword>
<dbReference type="PROSITE" id="PS51186">
    <property type="entry name" value="GNAT"/>
    <property type="match status" value="1"/>
</dbReference>